<feature type="domain" description="CYTH" evidence="1">
    <location>
        <begin position="5"/>
        <end position="135"/>
    </location>
</feature>
<gene>
    <name evidence="2" type="ORF">OCK74_26860</name>
</gene>
<dbReference type="CDD" id="cd07890">
    <property type="entry name" value="CYTH-like_AC_IV-like"/>
    <property type="match status" value="1"/>
</dbReference>
<keyword evidence="3" id="KW-1185">Reference proteome</keyword>
<name>A0A9X2Y2M8_9BACT</name>
<dbReference type="InterPro" id="IPR023577">
    <property type="entry name" value="CYTH_domain"/>
</dbReference>
<reference evidence="2" key="2">
    <citation type="submission" date="2023-04" db="EMBL/GenBank/DDBJ databases">
        <title>Paracnuella aquatica gen. nov., sp. nov., a member of the family Chitinophagaceae isolated from a hot spring.</title>
        <authorList>
            <person name="Wang C."/>
        </authorList>
    </citation>
    <scope>NUCLEOTIDE SEQUENCE</scope>
    <source>
        <strain evidence="2">LB-8</strain>
    </source>
</reference>
<evidence type="ECO:0000259" key="1">
    <source>
        <dbReference type="Pfam" id="PF01928"/>
    </source>
</evidence>
<protein>
    <submittedName>
        <fullName evidence="2">Class IV adenylate cyclase</fullName>
    </submittedName>
</protein>
<reference evidence="2" key="1">
    <citation type="submission" date="2022-09" db="EMBL/GenBank/DDBJ databases">
        <authorList>
            <person name="Yuan C."/>
            <person name="Ke Z."/>
        </authorList>
    </citation>
    <scope>NUCLEOTIDE SEQUENCE</scope>
    <source>
        <strain evidence="2">LB-8</strain>
    </source>
</reference>
<sequence>MPVNFEFKARSNNNTELEQILQSFQPRFVGEDTQTDTYFNVPNGRMKLREGNIENALIHYHRNNIAGAKQSDVLLYQHQPSKALKKILINAIGIKTIVLKRRRIWFVDNVKFHFDHVDGLGDFIEVEAIDADGSRSIQQLQEQCSFYASIFQIAPECFVAESYSDLLLAVKSKE</sequence>
<accession>A0A9X2Y2M8</accession>
<dbReference type="EMBL" id="JAOTIF010000046">
    <property type="protein sequence ID" value="MCU7552768.1"/>
    <property type="molecule type" value="Genomic_DNA"/>
</dbReference>
<proteinExistence type="predicted"/>
<dbReference type="RefSeq" id="WP_279300204.1">
    <property type="nucleotide sequence ID" value="NZ_JAOTIF010000046.1"/>
</dbReference>
<dbReference type="SUPFAM" id="SSF55154">
    <property type="entry name" value="CYTH-like phosphatases"/>
    <property type="match status" value="1"/>
</dbReference>
<dbReference type="InterPro" id="IPR033469">
    <property type="entry name" value="CYTH-like_dom_sf"/>
</dbReference>
<organism evidence="2 3">
    <name type="scientific">Paraflavisolibacter caeni</name>
    <dbReference type="NCBI Taxonomy" id="2982496"/>
    <lineage>
        <taxon>Bacteria</taxon>
        <taxon>Pseudomonadati</taxon>
        <taxon>Bacteroidota</taxon>
        <taxon>Chitinophagia</taxon>
        <taxon>Chitinophagales</taxon>
        <taxon>Chitinophagaceae</taxon>
        <taxon>Paraflavisolibacter</taxon>
    </lineage>
</organism>
<dbReference type="PANTHER" id="PTHR21028:SF2">
    <property type="entry name" value="CYTH DOMAIN-CONTAINING PROTEIN"/>
    <property type="match status" value="1"/>
</dbReference>
<dbReference type="PANTHER" id="PTHR21028">
    <property type="entry name" value="SI:CH211-156B7.4"/>
    <property type="match status" value="1"/>
</dbReference>
<dbReference type="Pfam" id="PF01928">
    <property type="entry name" value="CYTH"/>
    <property type="match status" value="1"/>
</dbReference>
<evidence type="ECO:0000313" key="2">
    <source>
        <dbReference type="EMBL" id="MCU7552768.1"/>
    </source>
</evidence>
<dbReference type="AlphaFoldDB" id="A0A9X2Y2M8"/>
<comment type="caution">
    <text evidence="2">The sequence shown here is derived from an EMBL/GenBank/DDBJ whole genome shotgun (WGS) entry which is preliminary data.</text>
</comment>
<evidence type="ECO:0000313" key="3">
    <source>
        <dbReference type="Proteomes" id="UP001155483"/>
    </source>
</evidence>
<dbReference type="Gene3D" id="2.40.320.10">
    <property type="entry name" value="Hypothetical Protein Pfu-838710-001"/>
    <property type="match status" value="1"/>
</dbReference>
<dbReference type="Proteomes" id="UP001155483">
    <property type="component" value="Unassembled WGS sequence"/>
</dbReference>
<dbReference type="InterPro" id="IPR008173">
    <property type="entry name" value="Adenylyl_cyclase_CyaB"/>
</dbReference>